<dbReference type="AlphaFoldDB" id="A0A4Q9H4G3"/>
<gene>
    <name evidence="1" type="ORF">EYS42_08765</name>
</gene>
<accession>A0A4Q9H4G3</accession>
<proteinExistence type="predicted"/>
<organism evidence="1 2">
    <name type="scientific">Aquabacterium lacunae</name>
    <dbReference type="NCBI Taxonomy" id="2528630"/>
    <lineage>
        <taxon>Bacteria</taxon>
        <taxon>Pseudomonadati</taxon>
        <taxon>Pseudomonadota</taxon>
        <taxon>Betaproteobacteria</taxon>
        <taxon>Burkholderiales</taxon>
        <taxon>Aquabacterium</taxon>
    </lineage>
</organism>
<evidence type="ECO:0000313" key="2">
    <source>
        <dbReference type="Proteomes" id="UP000292120"/>
    </source>
</evidence>
<protein>
    <submittedName>
        <fullName evidence="1">Muramidase</fullName>
    </submittedName>
</protein>
<dbReference type="SUPFAM" id="SSF53955">
    <property type="entry name" value="Lysozyme-like"/>
    <property type="match status" value="1"/>
</dbReference>
<sequence>MQKAITNDKTAAGNERAFLAVIRHAEGTSAADGYSIRFGGARFSGFADHPRIATQFTDGAGRRLWTSAAGAYQFMAVSPIPGGGSTKVNTWDRIKAKLRLPDFSPASQDAAALELIREAGALADVRAGRFAEAITKVKGIWASMPGAGYAQPEKSLATLASVFKRSGGVMA</sequence>
<comment type="caution">
    <text evidence="1">The sequence shown here is derived from an EMBL/GenBank/DDBJ whole genome shotgun (WGS) entry which is preliminary data.</text>
</comment>
<evidence type="ECO:0000313" key="1">
    <source>
        <dbReference type="EMBL" id="TBO31536.1"/>
    </source>
</evidence>
<dbReference type="EMBL" id="SIXI01000003">
    <property type="protein sequence ID" value="TBO31536.1"/>
    <property type="molecule type" value="Genomic_DNA"/>
</dbReference>
<dbReference type="Proteomes" id="UP000292120">
    <property type="component" value="Unassembled WGS sequence"/>
</dbReference>
<name>A0A4Q9H4G3_9BURK</name>
<dbReference type="InterPro" id="IPR023346">
    <property type="entry name" value="Lysozyme-like_dom_sf"/>
</dbReference>
<reference evidence="1 2" key="1">
    <citation type="submission" date="2019-02" db="EMBL/GenBank/DDBJ databases">
        <title>Aquabacterium sp. strain KMB7.</title>
        <authorList>
            <person name="Chen W.-M."/>
        </authorList>
    </citation>
    <scope>NUCLEOTIDE SEQUENCE [LARGE SCALE GENOMIC DNA]</scope>
    <source>
        <strain evidence="1 2">KMB7</strain>
    </source>
</reference>
<dbReference type="CDD" id="cd00736">
    <property type="entry name" value="lambda_lys-like"/>
    <property type="match status" value="1"/>
</dbReference>
<dbReference type="OrthoDB" id="8660079at2"/>
<dbReference type="Gene3D" id="1.10.530.10">
    <property type="match status" value="1"/>
</dbReference>
<keyword evidence="2" id="KW-1185">Reference proteome</keyword>